<accession>A0A5D3DNA4</accession>
<evidence type="ECO:0000313" key="3">
    <source>
        <dbReference type="Proteomes" id="UP000321947"/>
    </source>
</evidence>
<evidence type="ECO:0000313" key="2">
    <source>
        <dbReference type="EMBL" id="TYK25097.1"/>
    </source>
</evidence>
<reference evidence="2 3" key="1">
    <citation type="submission" date="2019-08" db="EMBL/GenBank/DDBJ databases">
        <title>Draft genome sequences of two oriental melons (Cucumis melo L. var makuwa).</title>
        <authorList>
            <person name="Kwon S.-Y."/>
        </authorList>
    </citation>
    <scope>NUCLEOTIDE SEQUENCE [LARGE SCALE GENOMIC DNA]</scope>
    <source>
        <strain evidence="3">cv. Chang Bougi</strain>
        <tissue evidence="2">Leaf</tissue>
    </source>
</reference>
<dbReference type="EMBL" id="SSTD01003829">
    <property type="protein sequence ID" value="TYK25097.1"/>
    <property type="molecule type" value="Genomic_DNA"/>
</dbReference>
<dbReference type="AlphaFoldDB" id="A0A5D3DNA4"/>
<proteinExistence type="predicted"/>
<sequence>MLDGSVQFTMTLNKKPKLVDVGYKGPTKDDDSDDVADFEACKVRQIRISEVGIFAAMLVGTIIAPRSFFSGNKRKSSSSSSSLSSSSPVIPLCSGRRPKDPRKDDDNDDQTRMASVSFSLFCGF</sequence>
<comment type="caution">
    <text evidence="2">The sequence shown here is derived from an EMBL/GenBank/DDBJ whole genome shotgun (WGS) entry which is preliminary data.</text>
</comment>
<feature type="region of interest" description="Disordered" evidence="1">
    <location>
        <begin position="69"/>
        <end position="112"/>
    </location>
</feature>
<feature type="compositionally biased region" description="Low complexity" evidence="1">
    <location>
        <begin position="77"/>
        <end position="87"/>
    </location>
</feature>
<name>A0A5D3DNA4_CUCMM</name>
<evidence type="ECO:0000256" key="1">
    <source>
        <dbReference type="SAM" id="MobiDB-lite"/>
    </source>
</evidence>
<feature type="compositionally biased region" description="Basic and acidic residues" evidence="1">
    <location>
        <begin position="97"/>
        <end position="111"/>
    </location>
</feature>
<organism evidence="2 3">
    <name type="scientific">Cucumis melo var. makuwa</name>
    <name type="common">Oriental melon</name>
    <dbReference type="NCBI Taxonomy" id="1194695"/>
    <lineage>
        <taxon>Eukaryota</taxon>
        <taxon>Viridiplantae</taxon>
        <taxon>Streptophyta</taxon>
        <taxon>Embryophyta</taxon>
        <taxon>Tracheophyta</taxon>
        <taxon>Spermatophyta</taxon>
        <taxon>Magnoliopsida</taxon>
        <taxon>eudicotyledons</taxon>
        <taxon>Gunneridae</taxon>
        <taxon>Pentapetalae</taxon>
        <taxon>rosids</taxon>
        <taxon>fabids</taxon>
        <taxon>Cucurbitales</taxon>
        <taxon>Cucurbitaceae</taxon>
        <taxon>Benincaseae</taxon>
        <taxon>Cucumis</taxon>
    </lineage>
</organism>
<gene>
    <name evidence="2" type="ORF">E5676_scaffold352G002210</name>
</gene>
<protein>
    <submittedName>
        <fullName evidence="2">Uncharacterized protein</fullName>
    </submittedName>
</protein>
<dbReference type="Proteomes" id="UP000321947">
    <property type="component" value="Unassembled WGS sequence"/>
</dbReference>